<evidence type="ECO:0000259" key="1">
    <source>
        <dbReference type="Pfam" id="PF13966"/>
    </source>
</evidence>
<organism evidence="2 3">
    <name type="scientific">Obba rivulosa</name>
    <dbReference type="NCBI Taxonomy" id="1052685"/>
    <lineage>
        <taxon>Eukaryota</taxon>
        <taxon>Fungi</taxon>
        <taxon>Dikarya</taxon>
        <taxon>Basidiomycota</taxon>
        <taxon>Agaricomycotina</taxon>
        <taxon>Agaricomycetes</taxon>
        <taxon>Polyporales</taxon>
        <taxon>Gelatoporiaceae</taxon>
        <taxon>Obba</taxon>
    </lineage>
</organism>
<keyword evidence="3" id="KW-1185">Reference proteome</keyword>
<dbReference type="AlphaFoldDB" id="A0A8E2AXW3"/>
<dbReference type="EMBL" id="KV722485">
    <property type="protein sequence ID" value="OCH87450.1"/>
    <property type="molecule type" value="Genomic_DNA"/>
</dbReference>
<dbReference type="Proteomes" id="UP000250043">
    <property type="component" value="Unassembled WGS sequence"/>
</dbReference>
<evidence type="ECO:0000313" key="3">
    <source>
        <dbReference type="Proteomes" id="UP000250043"/>
    </source>
</evidence>
<dbReference type="InterPro" id="IPR026960">
    <property type="entry name" value="RVT-Znf"/>
</dbReference>
<sequence>MVKSANFEGLLSGLTRKSSSILVQLRTGRAPLNQHLHRIGKSDTPSCPNCGAERETIPHFFFTCPIYHRLRIALRRQLGRTALSLRGLLATPTAIRHTLNYVNQTQRFTSTYGTLDLPAAAKG</sequence>
<evidence type="ECO:0000313" key="2">
    <source>
        <dbReference type="EMBL" id="OCH87450.1"/>
    </source>
</evidence>
<reference evidence="2 3" key="1">
    <citation type="submission" date="2016-07" db="EMBL/GenBank/DDBJ databases">
        <title>Draft genome of the white-rot fungus Obba rivulosa 3A-2.</title>
        <authorList>
            <consortium name="DOE Joint Genome Institute"/>
            <person name="Miettinen O."/>
            <person name="Riley R."/>
            <person name="Acob R."/>
            <person name="Barry K."/>
            <person name="Cullen D."/>
            <person name="De Vries R."/>
            <person name="Hainaut M."/>
            <person name="Hatakka A."/>
            <person name="Henrissat B."/>
            <person name="Hilden K."/>
            <person name="Kuo R."/>
            <person name="Labutti K."/>
            <person name="Lipzen A."/>
            <person name="Makela M.R."/>
            <person name="Sandor L."/>
            <person name="Spatafora J.W."/>
            <person name="Grigoriev I.V."/>
            <person name="Hibbett D.S."/>
        </authorList>
    </citation>
    <scope>NUCLEOTIDE SEQUENCE [LARGE SCALE GENOMIC DNA]</scope>
    <source>
        <strain evidence="2 3">3A-2</strain>
    </source>
</reference>
<dbReference type="OrthoDB" id="3044497at2759"/>
<dbReference type="Pfam" id="PF13966">
    <property type="entry name" value="zf-RVT"/>
    <property type="match status" value="1"/>
</dbReference>
<proteinExistence type="predicted"/>
<name>A0A8E2AXW3_9APHY</name>
<gene>
    <name evidence="2" type="ORF">OBBRIDRAFT_849802</name>
</gene>
<accession>A0A8E2AXW3</accession>
<feature type="domain" description="Reverse transcriptase zinc-binding" evidence="1">
    <location>
        <begin position="16"/>
        <end position="68"/>
    </location>
</feature>
<protein>
    <recommendedName>
        <fullName evidence="1">Reverse transcriptase zinc-binding domain-containing protein</fullName>
    </recommendedName>
</protein>